<accession>A0AAV9HU34</accession>
<dbReference type="GO" id="GO:0032259">
    <property type="term" value="P:methylation"/>
    <property type="evidence" value="ECO:0007669"/>
    <property type="project" value="UniProtKB-KW"/>
</dbReference>
<keyword evidence="2 5" id="KW-0489">Methyltransferase</keyword>
<dbReference type="CDD" id="cd02440">
    <property type="entry name" value="AdoMet_MTases"/>
    <property type="match status" value="1"/>
</dbReference>
<gene>
    <name evidence="5" type="ORF">QBC42DRAFT_345468</name>
</gene>
<dbReference type="PANTHER" id="PTHR32183">
    <property type="match status" value="1"/>
</dbReference>
<sequence length="320" mass="35389">MTSSNPSNPGDFPFVPGKLISHFDSRPVESQAEGWTALWDTEQNDLWDRGKPSPALIDFLEGGGAGVDDGGKGEGEGVRFLSGFATVDGEKGNGKGRLPRALVPGCGKGYDVVMLALHGFDVYGLEVSAKGVETAKQYAERELKEVRAYNFGGDEAREKCLKGGWKSGKVEIVQGDFFSREWEEELGKGGLQAEARGEEKGFDLIYDYTFLCALLPEMRKDWARRMSELLAPGGVLVCLEFPLYKDLKHPGPPWPLREGIYWDLLACGGDGLFESEEEVQRAMQKESHGKMERAARLIPSRSHKVSKGTDRLSVWRLKRV</sequence>
<evidence type="ECO:0000256" key="1">
    <source>
        <dbReference type="ARBA" id="ARBA00022553"/>
    </source>
</evidence>
<evidence type="ECO:0000313" key="6">
    <source>
        <dbReference type="Proteomes" id="UP001321749"/>
    </source>
</evidence>
<keyword evidence="1" id="KW-0597">Phosphoprotein</keyword>
<dbReference type="InterPro" id="IPR008854">
    <property type="entry name" value="TPMT"/>
</dbReference>
<dbReference type="InterPro" id="IPR029063">
    <property type="entry name" value="SAM-dependent_MTases_sf"/>
</dbReference>
<dbReference type="Pfam" id="PF05724">
    <property type="entry name" value="TPMT"/>
    <property type="match status" value="1"/>
</dbReference>
<name>A0AAV9HU34_9PEZI</name>
<dbReference type="Proteomes" id="UP001321749">
    <property type="component" value="Unassembled WGS sequence"/>
</dbReference>
<reference evidence="5" key="1">
    <citation type="journal article" date="2023" name="Mol. Phylogenet. Evol.">
        <title>Genome-scale phylogeny and comparative genomics of the fungal order Sordariales.</title>
        <authorList>
            <person name="Hensen N."/>
            <person name="Bonometti L."/>
            <person name="Westerberg I."/>
            <person name="Brannstrom I.O."/>
            <person name="Guillou S."/>
            <person name="Cros-Aarteil S."/>
            <person name="Calhoun S."/>
            <person name="Haridas S."/>
            <person name="Kuo A."/>
            <person name="Mondo S."/>
            <person name="Pangilinan J."/>
            <person name="Riley R."/>
            <person name="LaButti K."/>
            <person name="Andreopoulos B."/>
            <person name="Lipzen A."/>
            <person name="Chen C."/>
            <person name="Yan M."/>
            <person name="Daum C."/>
            <person name="Ng V."/>
            <person name="Clum A."/>
            <person name="Steindorff A."/>
            <person name="Ohm R.A."/>
            <person name="Martin F."/>
            <person name="Silar P."/>
            <person name="Natvig D.O."/>
            <person name="Lalanne C."/>
            <person name="Gautier V."/>
            <person name="Ament-Velasquez S.L."/>
            <person name="Kruys A."/>
            <person name="Hutchinson M.I."/>
            <person name="Powell A.J."/>
            <person name="Barry K."/>
            <person name="Miller A.N."/>
            <person name="Grigoriev I.V."/>
            <person name="Debuchy R."/>
            <person name="Gladieux P."/>
            <person name="Hiltunen Thoren M."/>
            <person name="Johannesson H."/>
        </authorList>
    </citation>
    <scope>NUCLEOTIDE SEQUENCE</scope>
    <source>
        <strain evidence="5">PSN324</strain>
    </source>
</reference>
<dbReference type="AlphaFoldDB" id="A0AAV9HU34"/>
<dbReference type="Gene3D" id="3.40.50.150">
    <property type="entry name" value="Vaccinia Virus protein VP39"/>
    <property type="match status" value="1"/>
</dbReference>
<keyword evidence="4" id="KW-0949">S-adenosyl-L-methionine</keyword>
<dbReference type="SUPFAM" id="SSF53335">
    <property type="entry name" value="S-adenosyl-L-methionine-dependent methyltransferases"/>
    <property type="match status" value="1"/>
</dbReference>
<evidence type="ECO:0000256" key="3">
    <source>
        <dbReference type="ARBA" id="ARBA00022679"/>
    </source>
</evidence>
<proteinExistence type="predicted"/>
<dbReference type="PROSITE" id="PS51585">
    <property type="entry name" value="SAM_MT_TPMT"/>
    <property type="match status" value="1"/>
</dbReference>
<dbReference type="PANTHER" id="PTHR32183:SF6">
    <property type="entry name" value="CYSTEINE SULFINATE DESULFINASE_CYSTEINE DESULFURASE AND RELATED ENZYMES"/>
    <property type="match status" value="1"/>
</dbReference>
<evidence type="ECO:0000313" key="5">
    <source>
        <dbReference type="EMBL" id="KAK4463574.1"/>
    </source>
</evidence>
<keyword evidence="3" id="KW-0808">Transferase</keyword>
<dbReference type="EMBL" id="MU864958">
    <property type="protein sequence ID" value="KAK4463574.1"/>
    <property type="molecule type" value="Genomic_DNA"/>
</dbReference>
<evidence type="ECO:0000256" key="4">
    <source>
        <dbReference type="ARBA" id="ARBA00022691"/>
    </source>
</evidence>
<protein>
    <submittedName>
        <fullName evidence="5">S-adenosyl-L-methionine-dependent methyltransferase</fullName>
    </submittedName>
</protein>
<reference evidence="5" key="2">
    <citation type="submission" date="2023-06" db="EMBL/GenBank/DDBJ databases">
        <authorList>
            <consortium name="Lawrence Berkeley National Laboratory"/>
            <person name="Mondo S.J."/>
            <person name="Hensen N."/>
            <person name="Bonometti L."/>
            <person name="Westerberg I."/>
            <person name="Brannstrom I.O."/>
            <person name="Guillou S."/>
            <person name="Cros-Aarteil S."/>
            <person name="Calhoun S."/>
            <person name="Haridas S."/>
            <person name="Kuo A."/>
            <person name="Pangilinan J."/>
            <person name="Riley R."/>
            <person name="Labutti K."/>
            <person name="Andreopoulos B."/>
            <person name="Lipzen A."/>
            <person name="Chen C."/>
            <person name="Yanf M."/>
            <person name="Daum C."/>
            <person name="Ng V."/>
            <person name="Clum A."/>
            <person name="Steindorff A."/>
            <person name="Ohm R."/>
            <person name="Martin F."/>
            <person name="Silar P."/>
            <person name="Natvig D."/>
            <person name="Lalanne C."/>
            <person name="Gautier V."/>
            <person name="Ament-Velasquez S.L."/>
            <person name="Kruys A."/>
            <person name="Hutchinson M.I."/>
            <person name="Powell A.J."/>
            <person name="Barry K."/>
            <person name="Miller A.N."/>
            <person name="Grigoriev I.V."/>
            <person name="Debuchy R."/>
            <person name="Gladieux P."/>
            <person name="Thoren M.H."/>
            <person name="Johannesson H."/>
        </authorList>
    </citation>
    <scope>NUCLEOTIDE SEQUENCE</scope>
    <source>
        <strain evidence="5">PSN324</strain>
    </source>
</reference>
<keyword evidence="6" id="KW-1185">Reference proteome</keyword>
<evidence type="ECO:0000256" key="2">
    <source>
        <dbReference type="ARBA" id="ARBA00022603"/>
    </source>
</evidence>
<organism evidence="5 6">
    <name type="scientific">Cladorrhinum samala</name>
    <dbReference type="NCBI Taxonomy" id="585594"/>
    <lineage>
        <taxon>Eukaryota</taxon>
        <taxon>Fungi</taxon>
        <taxon>Dikarya</taxon>
        <taxon>Ascomycota</taxon>
        <taxon>Pezizomycotina</taxon>
        <taxon>Sordariomycetes</taxon>
        <taxon>Sordariomycetidae</taxon>
        <taxon>Sordariales</taxon>
        <taxon>Podosporaceae</taxon>
        <taxon>Cladorrhinum</taxon>
    </lineage>
</organism>
<dbReference type="GO" id="GO:0008757">
    <property type="term" value="F:S-adenosylmethionine-dependent methyltransferase activity"/>
    <property type="evidence" value="ECO:0007669"/>
    <property type="project" value="InterPro"/>
</dbReference>
<comment type="caution">
    <text evidence="5">The sequence shown here is derived from an EMBL/GenBank/DDBJ whole genome shotgun (WGS) entry which is preliminary data.</text>
</comment>